<evidence type="ECO:0000313" key="2">
    <source>
        <dbReference type="EMBL" id="QBI04133.1"/>
    </source>
</evidence>
<gene>
    <name evidence="2" type="ORF">EYF70_27430</name>
    <name evidence="1" type="ORF">GCM10007387_03160</name>
</gene>
<dbReference type="EMBL" id="CP036401">
    <property type="protein sequence ID" value="QBI04133.1"/>
    <property type="molecule type" value="Genomic_DNA"/>
</dbReference>
<proteinExistence type="predicted"/>
<organism evidence="1 4">
    <name type="scientific">Pseudoduganella albidiflava</name>
    <dbReference type="NCBI Taxonomy" id="321983"/>
    <lineage>
        <taxon>Bacteria</taxon>
        <taxon>Pseudomonadati</taxon>
        <taxon>Pseudomonadota</taxon>
        <taxon>Betaproteobacteria</taxon>
        <taxon>Burkholderiales</taxon>
        <taxon>Oxalobacteraceae</taxon>
        <taxon>Telluria group</taxon>
        <taxon>Pseudoduganella</taxon>
    </lineage>
</organism>
<dbReference type="Proteomes" id="UP000628442">
    <property type="component" value="Unassembled WGS sequence"/>
</dbReference>
<dbReference type="EMBL" id="BMWV01000001">
    <property type="protein sequence ID" value="GGY24946.1"/>
    <property type="molecule type" value="Genomic_DNA"/>
</dbReference>
<name>A0A411X5G8_9BURK</name>
<dbReference type="RefSeq" id="WP_131148198.1">
    <property type="nucleotide sequence ID" value="NZ_BMWV01000001.1"/>
</dbReference>
<reference evidence="1" key="1">
    <citation type="journal article" date="2014" name="Int. J. Syst. Evol. Microbiol.">
        <title>Complete genome sequence of Corynebacterium casei LMG S-19264T (=DSM 44701T), isolated from a smear-ripened cheese.</title>
        <authorList>
            <consortium name="US DOE Joint Genome Institute (JGI-PGF)"/>
            <person name="Walter F."/>
            <person name="Albersmeier A."/>
            <person name="Kalinowski J."/>
            <person name="Ruckert C."/>
        </authorList>
    </citation>
    <scope>NUCLEOTIDE SEQUENCE</scope>
    <source>
        <strain evidence="1">KCTC 12343</strain>
    </source>
</reference>
<accession>A0A411X5G8</accession>
<dbReference type="Proteomes" id="UP000292307">
    <property type="component" value="Chromosome"/>
</dbReference>
<reference evidence="1" key="3">
    <citation type="submission" date="2022-12" db="EMBL/GenBank/DDBJ databases">
        <authorList>
            <person name="Sun Q."/>
            <person name="Kim S."/>
        </authorList>
    </citation>
    <scope>NUCLEOTIDE SEQUENCE</scope>
    <source>
        <strain evidence="1">KCTC 12343</strain>
    </source>
</reference>
<evidence type="ECO:0000313" key="4">
    <source>
        <dbReference type="Proteomes" id="UP000628442"/>
    </source>
</evidence>
<evidence type="ECO:0000313" key="3">
    <source>
        <dbReference type="Proteomes" id="UP000292307"/>
    </source>
</evidence>
<evidence type="ECO:0000313" key="1">
    <source>
        <dbReference type="EMBL" id="GGY24946.1"/>
    </source>
</evidence>
<keyword evidence="3" id="KW-1185">Reference proteome</keyword>
<reference evidence="2 3" key="2">
    <citation type="submission" date="2019-02" db="EMBL/GenBank/DDBJ databases">
        <title>Draft Genome Sequences of Six Type Strains of the Genus Massilia.</title>
        <authorList>
            <person name="Miess H."/>
            <person name="Frediansyhah A."/>
            <person name="Gross H."/>
        </authorList>
    </citation>
    <scope>NUCLEOTIDE SEQUENCE [LARGE SCALE GENOMIC DNA]</scope>
    <source>
        <strain evidence="2 3">DSM 17472</strain>
    </source>
</reference>
<dbReference type="OrthoDB" id="10000487at2"/>
<sequence>MDQEIVMILRDVARRLAWESSDVSAKWEMDDYAAGFVTAKLRALHQQDNSGAALIAEAERIVWRTVENGQAFNEPTSSLIPTSEPWKSLRLELAHYFDMPLLALPTELQERVKSSFYPFQWDELAPENREKLAFQSDSKNDPAKESERQYWRELGCKIDEIEQEIAKWTAMDHKGVPSEAALQDERLLLLRAQLDELKKSWLRPFIKTTTEDSPLPEASAKMSPVERRKALDISRERGCRRRIIESWNNIEMTHGPRPGARQVLRYLKLDKDDVEPQLKTVQNHLIELRKEGLIP</sequence>
<dbReference type="AlphaFoldDB" id="A0A411X5G8"/>
<protein>
    <submittedName>
        <fullName evidence="1">Uncharacterized protein</fullName>
    </submittedName>
</protein>